<gene>
    <name evidence="2" type="ORF">SAMN02745108_02715</name>
    <name evidence="1" type="ORF">SAMN05720469_11564</name>
</gene>
<reference evidence="3" key="1">
    <citation type="submission" date="2016-11" db="EMBL/GenBank/DDBJ databases">
        <authorList>
            <person name="Varghese N."/>
            <person name="Submissions S."/>
        </authorList>
    </citation>
    <scope>NUCLEOTIDE SEQUENCE [LARGE SCALE GENOMIC DNA]</scope>
    <source>
        <strain evidence="3">UWOS</strain>
    </source>
</reference>
<dbReference type="EMBL" id="FUWU01000074">
    <property type="protein sequence ID" value="SKA15240.1"/>
    <property type="molecule type" value="Genomic_DNA"/>
</dbReference>
<dbReference type="EMBL" id="FRAW01000015">
    <property type="protein sequence ID" value="SHK72722.1"/>
    <property type="molecule type" value="Genomic_DNA"/>
</dbReference>
<evidence type="ECO:0000313" key="3">
    <source>
        <dbReference type="Proteomes" id="UP000184275"/>
    </source>
</evidence>
<name>A0A1M6UU26_9BACT</name>
<evidence type="ECO:0008006" key="5">
    <source>
        <dbReference type="Google" id="ProtNLM"/>
    </source>
</evidence>
<dbReference type="Proteomes" id="UP000184275">
    <property type="component" value="Unassembled WGS sequence"/>
</dbReference>
<organism evidence="1 3">
    <name type="scientific">Fibrobacter intestinalis</name>
    <dbReference type="NCBI Taxonomy" id="28122"/>
    <lineage>
        <taxon>Bacteria</taxon>
        <taxon>Pseudomonadati</taxon>
        <taxon>Fibrobacterota</taxon>
        <taxon>Fibrobacteria</taxon>
        <taxon>Fibrobacterales</taxon>
        <taxon>Fibrobacteraceae</taxon>
        <taxon>Fibrobacter</taxon>
    </lineage>
</organism>
<sequence length="137" mass="14853">MSHFATYDHTKVNISINGIAITDFNGDVTIEKQGDDFEVTEGSNGSVERYRMVRKLYTVTLPMMQTSPQINAIEALRVADENTGAGPYPFAITDLNGAYVLMGKGWIKNMGTATKGRAGTARTITLDVKAEIAFEGA</sequence>
<proteinExistence type="predicted"/>
<evidence type="ECO:0000313" key="4">
    <source>
        <dbReference type="Proteomes" id="UP000190449"/>
    </source>
</evidence>
<protein>
    <recommendedName>
        <fullName evidence="5">Phage tail tube protein</fullName>
    </recommendedName>
</protein>
<dbReference type="RefSeq" id="WP_073304450.1">
    <property type="nucleotide sequence ID" value="NZ_FRAW01000015.1"/>
</dbReference>
<evidence type="ECO:0000313" key="2">
    <source>
        <dbReference type="EMBL" id="SKA15240.1"/>
    </source>
</evidence>
<reference evidence="2 4" key="3">
    <citation type="submission" date="2017-02" db="EMBL/GenBank/DDBJ databases">
        <authorList>
            <person name="Peterson S.W."/>
        </authorList>
    </citation>
    <scope>NUCLEOTIDE SEQUENCE [LARGE SCALE GENOMIC DNA]</scope>
    <source>
        <strain evidence="2 4">ATCC 43854</strain>
    </source>
</reference>
<accession>A0A1T4RGS8</accession>
<dbReference type="AlphaFoldDB" id="A0A1M6UU26"/>
<accession>A0A1M6UU26</accession>
<evidence type="ECO:0000313" key="1">
    <source>
        <dbReference type="EMBL" id="SHK72722.1"/>
    </source>
</evidence>
<reference evidence="1" key="2">
    <citation type="submission" date="2016-11" db="EMBL/GenBank/DDBJ databases">
        <authorList>
            <person name="Jaros S."/>
            <person name="Januszkiewicz K."/>
            <person name="Wedrychowicz H."/>
        </authorList>
    </citation>
    <scope>NUCLEOTIDE SEQUENCE [LARGE SCALE GENOMIC DNA]</scope>
    <source>
        <strain evidence="1">UWOS</strain>
    </source>
</reference>
<keyword evidence="3" id="KW-1185">Reference proteome</keyword>
<dbReference type="STRING" id="28122.SAMN02745108_02715"/>
<dbReference type="Proteomes" id="UP000190449">
    <property type="component" value="Unassembled WGS sequence"/>
</dbReference>